<keyword evidence="8" id="KW-0648">Protein biosynthesis</keyword>
<comment type="catalytic activity">
    <reaction evidence="11">
        <text>tRNA(Thr) + L-threonine + ATP = L-threonyl-tRNA(Thr) + AMP + diphosphate + H(+)</text>
        <dbReference type="Rhea" id="RHEA:24624"/>
        <dbReference type="Rhea" id="RHEA-COMP:9670"/>
        <dbReference type="Rhea" id="RHEA-COMP:9704"/>
        <dbReference type="ChEBI" id="CHEBI:15378"/>
        <dbReference type="ChEBI" id="CHEBI:30616"/>
        <dbReference type="ChEBI" id="CHEBI:33019"/>
        <dbReference type="ChEBI" id="CHEBI:57926"/>
        <dbReference type="ChEBI" id="CHEBI:78442"/>
        <dbReference type="ChEBI" id="CHEBI:78534"/>
        <dbReference type="ChEBI" id="CHEBI:456215"/>
        <dbReference type="EC" id="6.1.1.3"/>
    </reaction>
</comment>
<evidence type="ECO:0000256" key="5">
    <source>
        <dbReference type="ARBA" id="ARBA00022598"/>
    </source>
</evidence>
<dbReference type="FunFam" id="3.10.20.30:FF:000006">
    <property type="entry name" value="Threonine--tRNA ligase, cytoplasmic"/>
    <property type="match status" value="1"/>
</dbReference>
<dbReference type="SMART" id="SM00863">
    <property type="entry name" value="tRNA_SAD"/>
    <property type="match status" value="1"/>
</dbReference>
<dbReference type="Proteomes" id="UP001244011">
    <property type="component" value="Unassembled WGS sequence"/>
</dbReference>
<dbReference type="EC" id="6.1.1.3" evidence="3"/>
<name>A0AAJ0BYP4_9PEZI</name>
<feature type="compositionally biased region" description="Basic and acidic residues" evidence="12">
    <location>
        <begin position="616"/>
        <end position="637"/>
    </location>
</feature>
<dbReference type="InterPro" id="IPR012947">
    <property type="entry name" value="tRNA_SAD"/>
</dbReference>
<dbReference type="NCBIfam" id="TIGR00418">
    <property type="entry name" value="thrS"/>
    <property type="match status" value="1"/>
</dbReference>
<dbReference type="SUPFAM" id="SSF52954">
    <property type="entry name" value="Class II aaRS ABD-related"/>
    <property type="match status" value="1"/>
</dbReference>
<dbReference type="Gene3D" id="3.30.930.10">
    <property type="entry name" value="Bira Bifunctional Protein, Domain 2"/>
    <property type="match status" value="1"/>
</dbReference>
<dbReference type="InterPro" id="IPR036621">
    <property type="entry name" value="Anticodon-bd_dom_sf"/>
</dbReference>
<evidence type="ECO:0000256" key="3">
    <source>
        <dbReference type="ARBA" id="ARBA00013163"/>
    </source>
</evidence>
<feature type="region of interest" description="Disordered" evidence="12">
    <location>
        <begin position="611"/>
        <end position="641"/>
    </location>
</feature>
<dbReference type="InterPro" id="IPR018163">
    <property type="entry name" value="Thr/Ala-tRNA-synth_IIc_edit"/>
</dbReference>
<keyword evidence="4" id="KW-0963">Cytoplasm</keyword>
<gene>
    <name evidence="15" type="ORF">QBC33DRAFT_93564</name>
</gene>
<dbReference type="GO" id="GO:0005524">
    <property type="term" value="F:ATP binding"/>
    <property type="evidence" value="ECO:0007669"/>
    <property type="project" value="UniProtKB-KW"/>
</dbReference>
<dbReference type="PRINTS" id="PR01047">
    <property type="entry name" value="TRNASYNTHTHR"/>
</dbReference>
<feature type="domain" description="Aminoacyl-transfer RNA synthetases class-II family profile" evidence="13">
    <location>
        <begin position="348"/>
        <end position="675"/>
    </location>
</feature>
<evidence type="ECO:0000256" key="1">
    <source>
        <dbReference type="ARBA" id="ARBA00004496"/>
    </source>
</evidence>
<dbReference type="AlphaFoldDB" id="A0AAJ0BYP4"/>
<sequence>MEQAKQAVSAAAEGVKNLSLGKEAKAGKKEKKDRKAPKEVAGAAASTLSELKPRPGFIDERLELFDKLKKQQDEDIAKKPRDPIMITMPDGSVKPGVAWETTPREIAEGISKSLYKRACVARIRADGDPVLWDLDRPLESSCRLEILDFNHPEGKQVFWHSSAHALGEASERLYGCNLSRGPPTEDGFYYDMALPGDAAVHTSDWQPIESFVSRIAKEKQKFERLEMSKEDLLKMFANNEFKKHYIEHNVPDGTRSTVYRNGPFIDFCRGPHIPDTGRIEAFAVQRNSATYFLGDAKNTSLQRIVGISFPDKKQMAEHKRILEEAAKRDHRRLGKDQELFFFHPFSPGSAFWQPHGMRVYDAIVDYIKEEYWDRDYDMVKTPNIFSQELFEISGHWHHYKEDMFHWHVEHDEEGKDGQPTERKEIGLKPMNCPGHALMFRERDRSYRELPLRYAENGVLHRNEASGALSGLTRVRRFEQDDAHIFCREDQIGAEMDDIFDFLRQFYGILGLTFKLRLSTRNPDKFMGKIETWDRAEAMLKDSLIALAASGNVEWELNEGDGAFYGPKIDIAVLDCLKRSWQCATIQLDFMQPENFGLEYMTGESTENIKAATQDAEGDKKVPDAEAKTAEEGSDKRGAKPLSPGYARPIMIHRAMAGSIERFVAILMEHFAGKWPFWLSPRQILIIPVFKASYDYAQELRGIFRKQKMFVDVDLSGDLLKKKIRKGQLAQYNFIFVVGAEEVDGRMVNVRYRDDPSTQDRGTPVPLDEAIAKLKQLKADRGMYNPFQAPKPAEAA</sequence>
<evidence type="ECO:0000259" key="13">
    <source>
        <dbReference type="PROSITE" id="PS50862"/>
    </source>
</evidence>
<dbReference type="InterPro" id="IPR047246">
    <property type="entry name" value="ThrRS_anticodon"/>
</dbReference>
<comment type="caution">
    <text evidence="15">The sequence shown here is derived from an EMBL/GenBank/DDBJ whole genome shotgun (WGS) entry which is preliminary data.</text>
</comment>
<reference evidence="15" key="1">
    <citation type="submission" date="2023-06" db="EMBL/GenBank/DDBJ databases">
        <title>Genome-scale phylogeny and comparative genomics of the fungal order Sordariales.</title>
        <authorList>
            <consortium name="Lawrence Berkeley National Laboratory"/>
            <person name="Hensen N."/>
            <person name="Bonometti L."/>
            <person name="Westerberg I."/>
            <person name="Brannstrom I.O."/>
            <person name="Guillou S."/>
            <person name="Cros-Aarteil S."/>
            <person name="Calhoun S."/>
            <person name="Haridas S."/>
            <person name="Kuo A."/>
            <person name="Mondo S."/>
            <person name="Pangilinan J."/>
            <person name="Riley R."/>
            <person name="Labutti K."/>
            <person name="Andreopoulos B."/>
            <person name="Lipzen A."/>
            <person name="Chen C."/>
            <person name="Yanf M."/>
            <person name="Daum C."/>
            <person name="Ng V."/>
            <person name="Clum A."/>
            <person name="Steindorff A."/>
            <person name="Ohm R."/>
            <person name="Martin F."/>
            <person name="Silar P."/>
            <person name="Natvig D."/>
            <person name="Lalanne C."/>
            <person name="Gautier V."/>
            <person name="Ament-Velasquez S.L."/>
            <person name="Kruys A."/>
            <person name="Hutchinson M.I."/>
            <person name="Powell A.J."/>
            <person name="Barry K."/>
            <person name="Miller A.N."/>
            <person name="Grigoriev I.V."/>
            <person name="Debuchy R."/>
            <person name="Gladieux P."/>
            <person name="Thoren M.H."/>
            <person name="Johannesson H."/>
        </authorList>
    </citation>
    <scope>NUCLEOTIDE SEQUENCE</scope>
    <source>
        <strain evidence="15">8032-3</strain>
    </source>
</reference>
<dbReference type="InterPro" id="IPR002314">
    <property type="entry name" value="aa-tRNA-synt_IIb"/>
</dbReference>
<evidence type="ECO:0000256" key="4">
    <source>
        <dbReference type="ARBA" id="ARBA00022490"/>
    </source>
</evidence>
<dbReference type="GO" id="GO:0006435">
    <property type="term" value="P:threonyl-tRNA aminoacylation"/>
    <property type="evidence" value="ECO:0007669"/>
    <property type="project" value="InterPro"/>
</dbReference>
<dbReference type="Gene3D" id="3.40.50.800">
    <property type="entry name" value="Anticodon-binding domain"/>
    <property type="match status" value="1"/>
</dbReference>
<evidence type="ECO:0000256" key="8">
    <source>
        <dbReference type="ARBA" id="ARBA00022917"/>
    </source>
</evidence>
<keyword evidence="6" id="KW-0547">Nucleotide-binding</keyword>
<dbReference type="InterPro" id="IPR002320">
    <property type="entry name" value="Thr-tRNA-ligase_IIa"/>
</dbReference>
<protein>
    <recommendedName>
        <fullName evidence="3">threonine--tRNA ligase</fullName>
        <ecNumber evidence="3">6.1.1.3</ecNumber>
    </recommendedName>
    <alternativeName>
        <fullName evidence="10">Threonyl-tRNA synthetase</fullName>
    </alternativeName>
</protein>
<dbReference type="CDD" id="cd01667">
    <property type="entry name" value="TGS_ThrRS"/>
    <property type="match status" value="1"/>
</dbReference>
<dbReference type="Gene3D" id="3.30.980.10">
    <property type="entry name" value="Threonyl-trna Synthetase, Chain A, domain 2"/>
    <property type="match status" value="1"/>
</dbReference>
<dbReference type="SUPFAM" id="SSF81271">
    <property type="entry name" value="TGS-like"/>
    <property type="match status" value="1"/>
</dbReference>
<dbReference type="InterPro" id="IPR004095">
    <property type="entry name" value="TGS"/>
</dbReference>
<dbReference type="GeneID" id="85316388"/>
<dbReference type="Pfam" id="PF03129">
    <property type="entry name" value="HGTP_anticodon"/>
    <property type="match status" value="1"/>
</dbReference>
<proteinExistence type="inferred from homology"/>
<dbReference type="InterPro" id="IPR012676">
    <property type="entry name" value="TGS-like"/>
</dbReference>
<keyword evidence="16" id="KW-1185">Reference proteome</keyword>
<dbReference type="CDD" id="cd00771">
    <property type="entry name" value="ThrRS_core"/>
    <property type="match status" value="1"/>
</dbReference>
<feature type="region of interest" description="Disordered" evidence="12">
    <location>
        <begin position="1"/>
        <end position="47"/>
    </location>
</feature>
<evidence type="ECO:0000256" key="7">
    <source>
        <dbReference type="ARBA" id="ARBA00022840"/>
    </source>
</evidence>
<dbReference type="GO" id="GO:0005739">
    <property type="term" value="C:mitochondrion"/>
    <property type="evidence" value="ECO:0007669"/>
    <property type="project" value="TreeGrafter"/>
</dbReference>
<evidence type="ECO:0000256" key="12">
    <source>
        <dbReference type="SAM" id="MobiDB-lite"/>
    </source>
</evidence>
<dbReference type="InterPro" id="IPR045864">
    <property type="entry name" value="aa-tRNA-synth_II/BPL/LPL"/>
</dbReference>
<evidence type="ECO:0000256" key="10">
    <source>
        <dbReference type="ARBA" id="ARBA00031900"/>
    </source>
</evidence>
<dbReference type="PROSITE" id="PS51880">
    <property type="entry name" value="TGS"/>
    <property type="match status" value="1"/>
</dbReference>
<evidence type="ECO:0000256" key="2">
    <source>
        <dbReference type="ARBA" id="ARBA00008226"/>
    </source>
</evidence>
<dbReference type="PROSITE" id="PS50862">
    <property type="entry name" value="AA_TRNA_LIGASE_II"/>
    <property type="match status" value="1"/>
</dbReference>
<evidence type="ECO:0000256" key="6">
    <source>
        <dbReference type="ARBA" id="ARBA00022741"/>
    </source>
</evidence>
<dbReference type="InterPro" id="IPR004154">
    <property type="entry name" value="Anticodon-bd"/>
</dbReference>
<comment type="subcellular location">
    <subcellularLocation>
        <location evidence="1">Cytoplasm</location>
    </subcellularLocation>
</comment>
<dbReference type="Pfam" id="PF07973">
    <property type="entry name" value="tRNA_SAD"/>
    <property type="match status" value="1"/>
</dbReference>
<organism evidence="15 16">
    <name type="scientific">Phialemonium atrogriseum</name>
    <dbReference type="NCBI Taxonomy" id="1093897"/>
    <lineage>
        <taxon>Eukaryota</taxon>
        <taxon>Fungi</taxon>
        <taxon>Dikarya</taxon>
        <taxon>Ascomycota</taxon>
        <taxon>Pezizomycotina</taxon>
        <taxon>Sordariomycetes</taxon>
        <taxon>Sordariomycetidae</taxon>
        <taxon>Cephalothecales</taxon>
        <taxon>Cephalothecaceae</taxon>
        <taxon>Phialemonium</taxon>
    </lineage>
</organism>
<dbReference type="SUPFAM" id="SSF55681">
    <property type="entry name" value="Class II aaRS and biotin synthetases"/>
    <property type="match status" value="1"/>
</dbReference>
<feature type="domain" description="TGS" evidence="14">
    <location>
        <begin position="82"/>
        <end position="148"/>
    </location>
</feature>
<dbReference type="RefSeq" id="XP_060283141.1">
    <property type="nucleotide sequence ID" value="XM_060433201.1"/>
</dbReference>
<dbReference type="CDD" id="cd00860">
    <property type="entry name" value="ThrRS_anticodon"/>
    <property type="match status" value="1"/>
</dbReference>
<dbReference type="EMBL" id="MU839010">
    <property type="protein sequence ID" value="KAK1766928.1"/>
    <property type="molecule type" value="Genomic_DNA"/>
</dbReference>
<accession>A0AAJ0BYP4</accession>
<dbReference type="Pfam" id="PF02824">
    <property type="entry name" value="TGS"/>
    <property type="match status" value="1"/>
</dbReference>
<dbReference type="Pfam" id="PF00587">
    <property type="entry name" value="tRNA-synt_2b"/>
    <property type="match status" value="1"/>
</dbReference>
<comment type="similarity">
    <text evidence="2">Belongs to the class-II aminoacyl-tRNA synthetase family.</text>
</comment>
<evidence type="ECO:0000256" key="9">
    <source>
        <dbReference type="ARBA" id="ARBA00023146"/>
    </source>
</evidence>
<keyword evidence="5" id="KW-0436">Ligase</keyword>
<dbReference type="PANTHER" id="PTHR11451">
    <property type="entry name" value="THREONINE-TRNA LIGASE"/>
    <property type="match status" value="1"/>
</dbReference>
<dbReference type="PANTHER" id="PTHR11451:SF46">
    <property type="entry name" value="THREONINE--TRNA LIGASE"/>
    <property type="match status" value="1"/>
</dbReference>
<keyword evidence="7" id="KW-0067">ATP-binding</keyword>
<evidence type="ECO:0000313" key="15">
    <source>
        <dbReference type="EMBL" id="KAK1766928.1"/>
    </source>
</evidence>
<dbReference type="HAMAP" id="MF_00184">
    <property type="entry name" value="Thr_tRNA_synth"/>
    <property type="match status" value="1"/>
</dbReference>
<dbReference type="InterPro" id="IPR033728">
    <property type="entry name" value="ThrRS_core"/>
</dbReference>
<evidence type="ECO:0000313" key="16">
    <source>
        <dbReference type="Proteomes" id="UP001244011"/>
    </source>
</evidence>
<evidence type="ECO:0000259" key="14">
    <source>
        <dbReference type="PROSITE" id="PS51880"/>
    </source>
</evidence>
<dbReference type="SUPFAM" id="SSF55186">
    <property type="entry name" value="ThrRS/AlaRS common domain"/>
    <property type="match status" value="1"/>
</dbReference>
<dbReference type="FunFam" id="3.30.980.10:FF:000005">
    <property type="entry name" value="Threonyl-tRNA synthetase, mitochondrial"/>
    <property type="match status" value="1"/>
</dbReference>
<evidence type="ECO:0000256" key="11">
    <source>
        <dbReference type="ARBA" id="ARBA00049515"/>
    </source>
</evidence>
<keyword evidence="9" id="KW-0030">Aminoacyl-tRNA synthetase</keyword>
<dbReference type="InterPro" id="IPR012675">
    <property type="entry name" value="Beta-grasp_dom_sf"/>
</dbReference>
<dbReference type="InterPro" id="IPR006195">
    <property type="entry name" value="aa-tRNA-synth_II"/>
</dbReference>
<dbReference type="GO" id="GO:0004829">
    <property type="term" value="F:threonine-tRNA ligase activity"/>
    <property type="evidence" value="ECO:0007669"/>
    <property type="project" value="UniProtKB-EC"/>
</dbReference>
<dbReference type="Gene3D" id="3.10.20.30">
    <property type="match status" value="1"/>
</dbReference>